<dbReference type="Proteomes" id="UP001163324">
    <property type="component" value="Chromosome 1"/>
</dbReference>
<evidence type="ECO:0000313" key="1">
    <source>
        <dbReference type="EMBL" id="KAI9904528.1"/>
    </source>
</evidence>
<comment type="caution">
    <text evidence="1">The sequence shown here is derived from an EMBL/GenBank/DDBJ whole genome shotgun (WGS) entry which is preliminary data.</text>
</comment>
<organism evidence="1 2">
    <name type="scientific">Trichothecium roseum</name>
    <dbReference type="NCBI Taxonomy" id="47278"/>
    <lineage>
        <taxon>Eukaryota</taxon>
        <taxon>Fungi</taxon>
        <taxon>Dikarya</taxon>
        <taxon>Ascomycota</taxon>
        <taxon>Pezizomycotina</taxon>
        <taxon>Sordariomycetes</taxon>
        <taxon>Hypocreomycetidae</taxon>
        <taxon>Hypocreales</taxon>
        <taxon>Hypocreales incertae sedis</taxon>
        <taxon>Trichothecium</taxon>
    </lineage>
</organism>
<reference evidence="1" key="1">
    <citation type="submission" date="2022-10" db="EMBL/GenBank/DDBJ databases">
        <title>Complete Genome of Trichothecium roseum strain YXFP-22015, a Plant Pathogen Isolated from Citrus.</title>
        <authorList>
            <person name="Wang Y."/>
            <person name="Zhu L."/>
        </authorList>
    </citation>
    <scope>NUCLEOTIDE SEQUENCE</scope>
    <source>
        <strain evidence="1">YXFP-22015</strain>
    </source>
</reference>
<evidence type="ECO:0000313" key="2">
    <source>
        <dbReference type="Proteomes" id="UP001163324"/>
    </source>
</evidence>
<sequence>MATNSQGKYPLDVLQRMLDDALVQTGKALRASRKDAAKDGTSQGSLQARLPDTIRTFHGALDDIEVQITRAKAVLARDLSRFQNQAATVEGPPPIDAQSKEPVAMDMKPSPPANPSTAASAEVKVEGPQPQPPPVAPMPEMGAAPVASMDVDAPPPPPPAIQVPPKQDVPKEPPQQMGAPPAPMDMPGEPLQGSNVVKQANAAPSANDLSAGLNFTNMQFTLVPANEDSQNQGAEQDSSTFNPPDGDDLLDGLLPDDIDPVGDSTQSNEPSSIQDSNMADANTNGNGSMGNNADTAMMDTALDDILGLDLANADGTDFDFGLEGGSFNDLINSHDINTHDNNMTTQSGDFDSIFGMDNMGGAS</sequence>
<accession>A0ACC0VEI7</accession>
<keyword evidence="2" id="KW-1185">Reference proteome</keyword>
<proteinExistence type="predicted"/>
<dbReference type="EMBL" id="CM047940">
    <property type="protein sequence ID" value="KAI9904528.1"/>
    <property type="molecule type" value="Genomic_DNA"/>
</dbReference>
<name>A0ACC0VEI7_9HYPO</name>
<gene>
    <name evidence="1" type="ORF">N3K66_001057</name>
</gene>
<protein>
    <submittedName>
        <fullName evidence="1">Uncharacterized protein</fullName>
    </submittedName>
</protein>